<dbReference type="EMBL" id="KI546166">
    <property type="protein sequence ID" value="EST42172.1"/>
    <property type="molecule type" value="Genomic_DNA"/>
</dbReference>
<gene>
    <name evidence="2" type="ORF">SS50377_18478</name>
    <name evidence="3" type="ORF">SS50377_22334</name>
</gene>
<feature type="compositionally biased region" description="Basic and acidic residues" evidence="1">
    <location>
        <begin position="396"/>
        <end position="414"/>
    </location>
</feature>
<reference evidence="3" key="2">
    <citation type="submission" date="2020-12" db="EMBL/GenBank/DDBJ databases">
        <title>New Spironucleus salmonicida genome in near-complete chromosomes.</title>
        <authorList>
            <person name="Xu F."/>
            <person name="Kurt Z."/>
            <person name="Jimenez-Gonzalez A."/>
            <person name="Astvaldsson A."/>
            <person name="Andersson J.O."/>
            <person name="Svard S.G."/>
        </authorList>
    </citation>
    <scope>NUCLEOTIDE SEQUENCE</scope>
    <source>
        <strain evidence="3">ATCC 50377</strain>
    </source>
</reference>
<dbReference type="EMBL" id="AUWU02000003">
    <property type="protein sequence ID" value="KAH0574719.1"/>
    <property type="molecule type" value="Genomic_DNA"/>
</dbReference>
<dbReference type="Proteomes" id="UP000018208">
    <property type="component" value="Unassembled WGS sequence"/>
</dbReference>
<feature type="compositionally biased region" description="Basic and acidic residues" evidence="1">
    <location>
        <begin position="432"/>
        <end position="443"/>
    </location>
</feature>
<organism evidence="2">
    <name type="scientific">Spironucleus salmonicida</name>
    <dbReference type="NCBI Taxonomy" id="348837"/>
    <lineage>
        <taxon>Eukaryota</taxon>
        <taxon>Metamonada</taxon>
        <taxon>Diplomonadida</taxon>
        <taxon>Hexamitidae</taxon>
        <taxon>Hexamitinae</taxon>
        <taxon>Spironucleus</taxon>
    </lineage>
</organism>
<evidence type="ECO:0000313" key="3">
    <source>
        <dbReference type="EMBL" id="KAH0574719.1"/>
    </source>
</evidence>
<accession>V6LCK2</accession>
<dbReference type="AlphaFoldDB" id="V6LCK2"/>
<evidence type="ECO:0000313" key="2">
    <source>
        <dbReference type="EMBL" id="EST42172.1"/>
    </source>
</evidence>
<dbReference type="VEuPathDB" id="GiardiaDB:SS50377_22334"/>
<evidence type="ECO:0000256" key="1">
    <source>
        <dbReference type="SAM" id="MobiDB-lite"/>
    </source>
</evidence>
<feature type="region of interest" description="Disordered" evidence="1">
    <location>
        <begin position="432"/>
        <end position="452"/>
    </location>
</feature>
<keyword evidence="4" id="KW-1185">Reference proteome</keyword>
<feature type="region of interest" description="Disordered" evidence="1">
    <location>
        <begin position="374"/>
        <end position="414"/>
    </location>
</feature>
<protein>
    <submittedName>
        <fullName evidence="2">Uncharacterized protein</fullName>
    </submittedName>
</protein>
<sequence>MSLELTFYVTNPQNISTSFEKLIIGHLTPKDLNYFASSFIQKQHIPLMPLKLLNPSQCILDNYTQKIASIRTYIDDFNNFPSFLSLPDDLPSYLENAAPNLQNFVTFTRKISPNITQNLCSCGLELPEADAENVVFDGETGDFTCKCGKRIKLCSLCGPKFQFAHCRACQLCHHQLLKLCNAESPNKCVFCTDPFVSGDAWRNMGCGCKAHFQCFADFDGSCFQCKKGANDPVLEYSQRSEKVLKWVESDVQFSIFNQDVIINELICKKCKTVFFDFNFEFCHKCFSCDLRQIQQYKLDSKRFLDFIENNIVPNSRPDELRVYVYFHQFFQSNTELFQGKINQLRTNKVAHLDVPSLAEMQEFQLRTIENQNRQKEKLQRETAENEAVRAKYQQQKADEARNEQEKLESQTRESEELIKKIFNPKVREMIRKKQEKQENKNIENSESDDLLSDFSSEIDQDVLDAYESPETSLDSELQQFLDSNPPEAIPELDPDFVYDPKMFQLFPDEEEHQPKYPESFLTDLEKAQRDVETMVKQQQRSDQQQNIGMPLEQQALIIAALLGGHK</sequence>
<evidence type="ECO:0000313" key="4">
    <source>
        <dbReference type="Proteomes" id="UP000018208"/>
    </source>
</evidence>
<name>V6LCK2_9EUKA</name>
<feature type="compositionally biased region" description="Basic and acidic residues" evidence="1">
    <location>
        <begin position="374"/>
        <end position="389"/>
    </location>
</feature>
<proteinExistence type="predicted"/>
<reference evidence="2 3" key="1">
    <citation type="journal article" date="2014" name="PLoS Genet.">
        <title>The Genome of Spironucleus salmonicida Highlights a Fish Pathogen Adapted to Fluctuating Environments.</title>
        <authorList>
            <person name="Xu F."/>
            <person name="Jerlstrom-Hultqvist J."/>
            <person name="Einarsson E."/>
            <person name="Astvaldsson A."/>
            <person name="Svard S.G."/>
            <person name="Andersson J.O."/>
        </authorList>
    </citation>
    <scope>NUCLEOTIDE SEQUENCE</scope>
    <source>
        <strain evidence="3">ATCC 50377</strain>
    </source>
</reference>